<reference evidence="1 2" key="1">
    <citation type="journal article" date="2019" name="Int. J. Syst. Evol. Microbiol.">
        <title>The Global Catalogue of Microorganisms (GCM) 10K type strain sequencing project: providing services to taxonomists for standard genome sequencing and annotation.</title>
        <authorList>
            <consortium name="The Broad Institute Genomics Platform"/>
            <consortium name="The Broad Institute Genome Sequencing Center for Infectious Disease"/>
            <person name="Wu L."/>
            <person name="Ma J."/>
        </authorList>
    </citation>
    <scope>NUCLEOTIDE SEQUENCE [LARGE SCALE GENOMIC DNA]</scope>
    <source>
        <strain evidence="1 2">JCM 8201</strain>
    </source>
</reference>
<sequence>MTPDEEVVTAALKASDTVYTVPALREAAALLGGLYAAGDGHGVHPDDRAGQGADLPGTALRTITARYRRAYAHCSPCQIQDLYRRMETELAEAGIPSEGRYRGRLLLPRFAETPPWGWSGEAALTIAFSNGDGWTFQLAQERTPVIDVVAPSEAAVAELAAELLTGRRRDPVFLRP</sequence>
<keyword evidence="2" id="KW-1185">Reference proteome</keyword>
<protein>
    <submittedName>
        <fullName evidence="1">Uncharacterized protein</fullName>
    </submittedName>
</protein>
<accession>A0ABN3U5A0</accession>
<gene>
    <name evidence="1" type="ORF">GCM10010439_22380</name>
</gene>
<comment type="caution">
    <text evidence="1">The sequence shown here is derived from an EMBL/GenBank/DDBJ whole genome shotgun (WGS) entry which is preliminary data.</text>
</comment>
<organism evidence="1 2">
    <name type="scientific">Actinocorallia aurantiaca</name>
    <dbReference type="NCBI Taxonomy" id="46204"/>
    <lineage>
        <taxon>Bacteria</taxon>
        <taxon>Bacillati</taxon>
        <taxon>Actinomycetota</taxon>
        <taxon>Actinomycetes</taxon>
        <taxon>Streptosporangiales</taxon>
        <taxon>Thermomonosporaceae</taxon>
        <taxon>Actinocorallia</taxon>
    </lineage>
</organism>
<evidence type="ECO:0000313" key="1">
    <source>
        <dbReference type="EMBL" id="GAA2724533.1"/>
    </source>
</evidence>
<evidence type="ECO:0000313" key="2">
    <source>
        <dbReference type="Proteomes" id="UP001501842"/>
    </source>
</evidence>
<dbReference type="Proteomes" id="UP001501842">
    <property type="component" value="Unassembled WGS sequence"/>
</dbReference>
<dbReference type="EMBL" id="BAAATZ010000007">
    <property type="protein sequence ID" value="GAA2724533.1"/>
    <property type="molecule type" value="Genomic_DNA"/>
</dbReference>
<name>A0ABN3U5A0_9ACTN</name>
<proteinExistence type="predicted"/>
<dbReference type="RefSeq" id="WP_344450233.1">
    <property type="nucleotide sequence ID" value="NZ_BAAATZ010000007.1"/>
</dbReference>